<dbReference type="PROSITE" id="PS51257">
    <property type="entry name" value="PROKAR_LIPOPROTEIN"/>
    <property type="match status" value="1"/>
</dbReference>
<name>A0A5B8XVH8_9DELT</name>
<dbReference type="RefSeq" id="WP_146959144.1">
    <property type="nucleotide sequence ID" value="NZ_CP042467.1"/>
</dbReference>
<protein>
    <submittedName>
        <fullName evidence="4">Uncharacterized protein</fullName>
    </submittedName>
</protein>
<dbReference type="SUPFAM" id="SSF48452">
    <property type="entry name" value="TPR-like"/>
    <property type="match status" value="1"/>
</dbReference>
<dbReference type="InterPro" id="IPR011990">
    <property type="entry name" value="TPR-like_helical_dom_sf"/>
</dbReference>
<dbReference type="KEGG" id="bbae:FRD01_09440"/>
<evidence type="ECO:0000313" key="5">
    <source>
        <dbReference type="Proteomes" id="UP000321595"/>
    </source>
</evidence>
<accession>A0A5B8XVH8</accession>
<proteinExistence type="predicted"/>
<feature type="region of interest" description="Disordered" evidence="2">
    <location>
        <begin position="310"/>
        <end position="331"/>
    </location>
</feature>
<feature type="signal peptide" evidence="3">
    <location>
        <begin position="1"/>
        <end position="24"/>
    </location>
</feature>
<dbReference type="PROSITE" id="PS50005">
    <property type="entry name" value="TPR"/>
    <property type="match status" value="1"/>
</dbReference>
<dbReference type="InterPro" id="IPR019734">
    <property type="entry name" value="TPR_rpt"/>
</dbReference>
<feature type="repeat" description="TPR" evidence="1">
    <location>
        <begin position="18"/>
        <end position="51"/>
    </location>
</feature>
<sequence length="516" mass="57370">MFPRTLIALALLLMACGPSAHVVAGDQHLAASNYRAALASYETALAEDPDSEEISRKAELARGRYFEELSIQAREAQNRGDHIGALKTTRKAWELYPKSAKAQDLVKQTSQAVSYAAGKLREDQDYSTALLLHEVAMNELPAPNPHAAAAVEMRNAWEDDLRAQAEEARASGDPAAELLFVGKLAQLKNTADLDRQRLELLTQVADEETFLVDVKGEGFPDRIQADLTRLKLGVLQVRTQVKEPDVRLKVSGKKPVFIESENEVWRSVTFQSGTRQVSNPSYKNRLNDLERAERDVVDAENTVTRAEQDVTDYESRASRETPEVSSSTKYGLERARRDLQSARDRLIRERDDVMRAREALNREPQTVEEPVYSEHQYAVKIHTLTAKIQVQLEFSGLHKEEKSIPLEVSVSDETHPPQPSMTGVGADPLTLPSDEALAEDLLADALAATNKEILRVFDEWREKEAQKALDEPGAGRLDSLVRVLVRDLERADQRVAGEIKSLSGIPDAVSAIRGGR</sequence>
<evidence type="ECO:0000256" key="1">
    <source>
        <dbReference type="PROSITE-ProRule" id="PRU00339"/>
    </source>
</evidence>
<keyword evidence="1" id="KW-0802">TPR repeat</keyword>
<organism evidence="4 5">
    <name type="scientific">Microvenator marinus</name>
    <dbReference type="NCBI Taxonomy" id="2600177"/>
    <lineage>
        <taxon>Bacteria</taxon>
        <taxon>Deltaproteobacteria</taxon>
        <taxon>Bradymonadales</taxon>
        <taxon>Microvenatoraceae</taxon>
        <taxon>Microvenator</taxon>
    </lineage>
</organism>
<dbReference type="AlphaFoldDB" id="A0A5B8XVH8"/>
<dbReference type="Gene3D" id="1.25.40.10">
    <property type="entry name" value="Tetratricopeptide repeat domain"/>
    <property type="match status" value="1"/>
</dbReference>
<dbReference type="Proteomes" id="UP000321595">
    <property type="component" value="Chromosome"/>
</dbReference>
<dbReference type="OrthoDB" id="5485047at2"/>
<evidence type="ECO:0000256" key="3">
    <source>
        <dbReference type="SAM" id="SignalP"/>
    </source>
</evidence>
<evidence type="ECO:0000256" key="2">
    <source>
        <dbReference type="SAM" id="MobiDB-lite"/>
    </source>
</evidence>
<gene>
    <name evidence="4" type="ORF">FRD01_09440</name>
</gene>
<feature type="chain" id="PRO_5022947881" evidence="3">
    <location>
        <begin position="25"/>
        <end position="516"/>
    </location>
</feature>
<reference evidence="4 5" key="1">
    <citation type="submission" date="2019-08" db="EMBL/GenBank/DDBJ databases">
        <authorList>
            <person name="Liang Q."/>
        </authorList>
    </citation>
    <scope>NUCLEOTIDE SEQUENCE [LARGE SCALE GENOMIC DNA]</scope>
    <source>
        <strain evidence="4 5">V1718</strain>
    </source>
</reference>
<keyword evidence="5" id="KW-1185">Reference proteome</keyword>
<evidence type="ECO:0000313" key="4">
    <source>
        <dbReference type="EMBL" id="QED27459.1"/>
    </source>
</evidence>
<dbReference type="EMBL" id="CP042467">
    <property type="protein sequence ID" value="QED27459.1"/>
    <property type="molecule type" value="Genomic_DNA"/>
</dbReference>
<feature type="compositionally biased region" description="Basic and acidic residues" evidence="2">
    <location>
        <begin position="313"/>
        <end position="322"/>
    </location>
</feature>
<keyword evidence="3" id="KW-0732">Signal</keyword>